<proteinExistence type="predicted"/>
<name>A0A381ZKT7_9ZZZZ</name>
<feature type="compositionally biased region" description="Basic and acidic residues" evidence="1">
    <location>
        <begin position="49"/>
        <end position="58"/>
    </location>
</feature>
<feature type="region of interest" description="Disordered" evidence="1">
    <location>
        <begin position="31"/>
        <end position="58"/>
    </location>
</feature>
<reference evidence="2" key="1">
    <citation type="submission" date="2018-05" db="EMBL/GenBank/DDBJ databases">
        <authorList>
            <person name="Lanie J.A."/>
            <person name="Ng W.-L."/>
            <person name="Kazmierczak K.M."/>
            <person name="Andrzejewski T.M."/>
            <person name="Davidsen T.M."/>
            <person name="Wayne K.J."/>
            <person name="Tettelin H."/>
            <person name="Glass J.I."/>
            <person name="Rusch D."/>
            <person name="Podicherti R."/>
            <person name="Tsui H.-C.T."/>
            <person name="Winkler M.E."/>
        </authorList>
    </citation>
    <scope>NUCLEOTIDE SEQUENCE</scope>
</reference>
<organism evidence="2">
    <name type="scientific">marine metagenome</name>
    <dbReference type="NCBI Taxonomy" id="408172"/>
    <lineage>
        <taxon>unclassified sequences</taxon>
        <taxon>metagenomes</taxon>
        <taxon>ecological metagenomes</taxon>
    </lineage>
</organism>
<gene>
    <name evidence="2" type="ORF">METZ01_LOCUS142714</name>
</gene>
<dbReference type="EMBL" id="UINC01021717">
    <property type="protein sequence ID" value="SVA89860.1"/>
    <property type="molecule type" value="Genomic_DNA"/>
</dbReference>
<evidence type="ECO:0000256" key="1">
    <source>
        <dbReference type="SAM" id="MobiDB-lite"/>
    </source>
</evidence>
<protein>
    <submittedName>
        <fullName evidence="2">Uncharacterized protein</fullName>
    </submittedName>
</protein>
<evidence type="ECO:0000313" key="2">
    <source>
        <dbReference type="EMBL" id="SVA89860.1"/>
    </source>
</evidence>
<accession>A0A381ZKT7</accession>
<sequence length="58" mass="6875">MINNTNERSPTYINSWSYICPDTHKRSVSAEKRYTEIEETYETPTGRYETTEEPGKNR</sequence>
<dbReference type="AlphaFoldDB" id="A0A381ZKT7"/>